<dbReference type="SUPFAM" id="SSF81301">
    <property type="entry name" value="Nucleotidyltransferase"/>
    <property type="match status" value="1"/>
</dbReference>
<sequence>MREAELRVIDCLRDQSYSVGELADAIDKSQSWTSEVVGDLENAHLVDRTDGVQLAPTYEASLLAELLDRYALENVLIGTKEDILGALLDGPKTISELQTQGFAKSTLYKHLNEIQETGAIAHTDDGYAITDDTLRSFLEARTRTTPFETEYRANGDRLVATSKDTVDGTPTAFSAFTRYGVDYHPAKTYVYQGDRSLGLEEVLIHAVTVAENKKQMAMAGVFYLTHRASLDASDLWRLANRWECVEKWADLFAYIDQREVHHDELFLPWEEFIDLANDYGVYPRGQHPEDSLRRGLEELGDHLETPVDVYLLGGGNLILRGLKDSTKDVDIVVEDGQTFFAIAEALQDLGYEERSDLEAAYNQLDPSIVLEKEGFPRWDIFVEAVAGQLQLTPAMIERCDQSFEYGDLHVHLLSLTDIFVFKSITEREGDLEDAALIARQADLDWESIFREIKTQEDRTGQFFSFAVLDTLDVLDERHNIVAPITDRLVSYCLENALLVSLDAPKTIEDLREELDFPDHQIYNKLRKLEEEGQIIVDRSGRLNTYQRAESTDR</sequence>
<dbReference type="OrthoDB" id="12113at2157"/>
<dbReference type="Proteomes" id="UP000198856">
    <property type="component" value="Unassembled WGS sequence"/>
</dbReference>
<dbReference type="InterPro" id="IPR043519">
    <property type="entry name" value="NT_sf"/>
</dbReference>
<reference evidence="1 2" key="1">
    <citation type="submission" date="2016-10" db="EMBL/GenBank/DDBJ databases">
        <authorList>
            <person name="de Groot N.N."/>
        </authorList>
    </citation>
    <scope>NUCLEOTIDE SEQUENCE [LARGE SCALE GENOMIC DNA]</scope>
    <source>
        <strain evidence="1 2">IBRC-M10015</strain>
    </source>
</reference>
<dbReference type="RefSeq" id="WP_092704910.1">
    <property type="nucleotide sequence ID" value="NZ_FNFC01000035.1"/>
</dbReference>
<dbReference type="AlphaFoldDB" id="A0A1G8ZTJ1"/>
<gene>
    <name evidence="1" type="ORF">SAMN05216226_1354</name>
</gene>
<dbReference type="Gene3D" id="3.30.460.40">
    <property type="match status" value="1"/>
</dbReference>
<evidence type="ECO:0000313" key="2">
    <source>
        <dbReference type="Proteomes" id="UP000198856"/>
    </source>
</evidence>
<proteinExistence type="predicted"/>
<accession>A0A1G8ZTJ1</accession>
<protein>
    <submittedName>
        <fullName evidence="1">Uncharacterized protein</fullName>
    </submittedName>
</protein>
<dbReference type="CDD" id="cd00090">
    <property type="entry name" value="HTH_ARSR"/>
    <property type="match status" value="1"/>
</dbReference>
<organism evidence="1 2">
    <name type="scientific">Halovenus aranensis</name>
    <dbReference type="NCBI Taxonomy" id="890420"/>
    <lineage>
        <taxon>Archaea</taxon>
        <taxon>Methanobacteriati</taxon>
        <taxon>Methanobacteriota</taxon>
        <taxon>Stenosarchaea group</taxon>
        <taxon>Halobacteria</taxon>
        <taxon>Halobacteriales</taxon>
        <taxon>Haloarculaceae</taxon>
        <taxon>Halovenus</taxon>
    </lineage>
</organism>
<dbReference type="InterPro" id="IPR036390">
    <property type="entry name" value="WH_DNA-bd_sf"/>
</dbReference>
<dbReference type="SUPFAM" id="SSF46785">
    <property type="entry name" value="Winged helix' DNA-binding domain"/>
    <property type="match status" value="2"/>
</dbReference>
<dbReference type="InterPro" id="IPR011991">
    <property type="entry name" value="ArsR-like_HTH"/>
</dbReference>
<evidence type="ECO:0000313" key="1">
    <source>
        <dbReference type="EMBL" id="SDK18373.1"/>
    </source>
</evidence>
<name>A0A1G8ZTJ1_9EURY</name>
<dbReference type="EMBL" id="FNFC01000035">
    <property type="protein sequence ID" value="SDK18373.1"/>
    <property type="molecule type" value="Genomic_DNA"/>
</dbReference>
<keyword evidence="2" id="KW-1185">Reference proteome</keyword>